<dbReference type="RefSeq" id="WP_175487118.1">
    <property type="nucleotide sequence ID" value="NZ_FNBH01000001.1"/>
</dbReference>
<dbReference type="AlphaFoldDB" id="A0A1G7GJL0"/>
<keyword evidence="3" id="KW-1185">Reference proteome</keyword>
<evidence type="ECO:0000313" key="3">
    <source>
        <dbReference type="Proteomes" id="UP000199203"/>
    </source>
</evidence>
<keyword evidence="1" id="KW-0472">Membrane</keyword>
<accession>A0A1G7GJL0</accession>
<keyword evidence="1" id="KW-1133">Transmembrane helix</keyword>
<reference evidence="3" key="1">
    <citation type="submission" date="2016-10" db="EMBL/GenBank/DDBJ databases">
        <authorList>
            <person name="Varghese N."/>
            <person name="Submissions S."/>
        </authorList>
    </citation>
    <scope>NUCLEOTIDE SEQUENCE [LARGE SCALE GENOMIC DNA]</scope>
    <source>
        <strain evidence="3">DSM 19684</strain>
    </source>
</reference>
<gene>
    <name evidence="2" type="ORF">SAMN05421825_0486</name>
</gene>
<evidence type="ECO:0000256" key="1">
    <source>
        <dbReference type="SAM" id="Phobius"/>
    </source>
</evidence>
<dbReference type="Proteomes" id="UP000199203">
    <property type="component" value="Unassembled WGS sequence"/>
</dbReference>
<sequence length="56" mass="6273">MFGIALSAFMLVFGIFLKLTKNPGFARSKRFSWLFIILGIVTLVGKIIILNQKGEL</sequence>
<name>A0A1G7GJL0_9FLAO</name>
<dbReference type="STRING" id="454006.SAMN05421825_0486"/>
<proteinExistence type="predicted"/>
<protein>
    <submittedName>
        <fullName evidence="2">Uncharacterized protein</fullName>
    </submittedName>
</protein>
<evidence type="ECO:0000313" key="2">
    <source>
        <dbReference type="EMBL" id="SDE88199.1"/>
    </source>
</evidence>
<keyword evidence="1" id="KW-0812">Transmembrane</keyword>
<feature type="transmembrane region" description="Helical" evidence="1">
    <location>
        <begin position="33"/>
        <end position="50"/>
    </location>
</feature>
<dbReference type="EMBL" id="FNBH01000001">
    <property type="protein sequence ID" value="SDE88199.1"/>
    <property type="molecule type" value="Genomic_DNA"/>
</dbReference>
<organism evidence="2 3">
    <name type="scientific">Epilithonimonas hungarica</name>
    <dbReference type="NCBI Taxonomy" id="454006"/>
    <lineage>
        <taxon>Bacteria</taxon>
        <taxon>Pseudomonadati</taxon>
        <taxon>Bacteroidota</taxon>
        <taxon>Flavobacteriia</taxon>
        <taxon>Flavobacteriales</taxon>
        <taxon>Weeksellaceae</taxon>
        <taxon>Chryseobacterium group</taxon>
        <taxon>Epilithonimonas</taxon>
    </lineage>
</organism>